<feature type="non-terminal residue" evidence="4">
    <location>
        <position position="66"/>
    </location>
</feature>
<keyword evidence="2" id="KW-0547">Nucleotide-binding</keyword>
<evidence type="ECO:0000256" key="3">
    <source>
        <dbReference type="ARBA" id="ARBA00022777"/>
    </source>
</evidence>
<dbReference type="EMBL" id="BARV01044663">
    <property type="protein sequence ID" value="GAI62224.1"/>
    <property type="molecule type" value="Genomic_DNA"/>
</dbReference>
<dbReference type="PANTHER" id="PTHR23359">
    <property type="entry name" value="NUCLEOTIDE KINASE"/>
    <property type="match status" value="1"/>
</dbReference>
<keyword evidence="1" id="KW-0808">Transferase</keyword>
<gene>
    <name evidence="4" type="ORF">S06H3_65951</name>
</gene>
<dbReference type="PRINTS" id="PR00094">
    <property type="entry name" value="ADENYLTKNASE"/>
</dbReference>
<dbReference type="CDD" id="cd01428">
    <property type="entry name" value="ADK"/>
    <property type="match status" value="1"/>
</dbReference>
<keyword evidence="3" id="KW-0418">Kinase</keyword>
<dbReference type="GO" id="GO:0019205">
    <property type="term" value="F:nucleobase-containing compound kinase activity"/>
    <property type="evidence" value="ECO:0007669"/>
    <property type="project" value="InterPro"/>
</dbReference>
<evidence type="ECO:0000313" key="4">
    <source>
        <dbReference type="EMBL" id="GAI62224.1"/>
    </source>
</evidence>
<organism evidence="4">
    <name type="scientific">marine sediment metagenome</name>
    <dbReference type="NCBI Taxonomy" id="412755"/>
    <lineage>
        <taxon>unclassified sequences</taxon>
        <taxon>metagenomes</taxon>
        <taxon>ecological metagenomes</taxon>
    </lineage>
</organism>
<dbReference type="InterPro" id="IPR000850">
    <property type="entry name" value="Adenylat/UMP-CMP_kin"/>
</dbReference>
<dbReference type="SUPFAM" id="SSF52540">
    <property type="entry name" value="P-loop containing nucleoside triphosphate hydrolases"/>
    <property type="match status" value="1"/>
</dbReference>
<dbReference type="AlphaFoldDB" id="X1S343"/>
<sequence length="66" mass="6921">MDIVLLGAPGAGKGTQSELLVRWLPLPRVSTGDLFRGAMEAGTALGLRARAYISRGELVPDEITVG</sequence>
<reference evidence="4" key="1">
    <citation type="journal article" date="2014" name="Front. Microbiol.">
        <title>High frequency of phylogenetically diverse reductive dehalogenase-homologous genes in deep subseafloor sedimentary metagenomes.</title>
        <authorList>
            <person name="Kawai M."/>
            <person name="Futagami T."/>
            <person name="Toyoda A."/>
            <person name="Takaki Y."/>
            <person name="Nishi S."/>
            <person name="Hori S."/>
            <person name="Arai W."/>
            <person name="Tsubouchi T."/>
            <person name="Morono Y."/>
            <person name="Uchiyama I."/>
            <person name="Ito T."/>
            <person name="Fujiyama A."/>
            <person name="Inagaki F."/>
            <person name="Takami H."/>
        </authorList>
    </citation>
    <scope>NUCLEOTIDE SEQUENCE</scope>
    <source>
        <strain evidence="4">Expedition CK06-06</strain>
    </source>
</reference>
<evidence type="ECO:0008006" key="5">
    <source>
        <dbReference type="Google" id="ProtNLM"/>
    </source>
</evidence>
<proteinExistence type="predicted"/>
<evidence type="ECO:0000256" key="1">
    <source>
        <dbReference type="ARBA" id="ARBA00022679"/>
    </source>
</evidence>
<name>X1S343_9ZZZZ</name>
<dbReference type="GO" id="GO:0005524">
    <property type="term" value="F:ATP binding"/>
    <property type="evidence" value="ECO:0007669"/>
    <property type="project" value="InterPro"/>
</dbReference>
<dbReference type="Gene3D" id="3.40.50.300">
    <property type="entry name" value="P-loop containing nucleotide triphosphate hydrolases"/>
    <property type="match status" value="1"/>
</dbReference>
<dbReference type="InterPro" id="IPR027417">
    <property type="entry name" value="P-loop_NTPase"/>
</dbReference>
<dbReference type="GO" id="GO:0006139">
    <property type="term" value="P:nucleobase-containing compound metabolic process"/>
    <property type="evidence" value="ECO:0007669"/>
    <property type="project" value="InterPro"/>
</dbReference>
<accession>X1S343</accession>
<comment type="caution">
    <text evidence="4">The sequence shown here is derived from an EMBL/GenBank/DDBJ whole genome shotgun (WGS) entry which is preliminary data.</text>
</comment>
<dbReference type="Pfam" id="PF00406">
    <property type="entry name" value="ADK"/>
    <property type="match status" value="1"/>
</dbReference>
<protein>
    <recommendedName>
        <fullName evidence="5">Adenylate kinase active site lid domain-containing protein</fullName>
    </recommendedName>
</protein>
<evidence type="ECO:0000256" key="2">
    <source>
        <dbReference type="ARBA" id="ARBA00022741"/>
    </source>
</evidence>